<dbReference type="InterPro" id="IPR007428">
    <property type="entry name" value="MlaA"/>
</dbReference>
<proteinExistence type="predicted"/>
<evidence type="ECO:0000313" key="1">
    <source>
        <dbReference type="EMBL" id="SVD92875.1"/>
    </source>
</evidence>
<dbReference type="GO" id="GO:0016020">
    <property type="term" value="C:membrane"/>
    <property type="evidence" value="ECO:0007669"/>
    <property type="project" value="InterPro"/>
</dbReference>
<sequence length="76" mass="9120">MFNPMLNINDTNLKIKAYSISILQERSDLSTFEEELDNSFDPYQYIKDSYIQNRTYKIHNGNIIEDEEQDIDFDDF</sequence>
<protein>
    <submittedName>
        <fullName evidence="1">Uncharacterized protein</fullName>
    </submittedName>
</protein>
<gene>
    <name evidence="1" type="ORF">METZ01_LOCUS445729</name>
</gene>
<reference evidence="1" key="1">
    <citation type="submission" date="2018-05" db="EMBL/GenBank/DDBJ databases">
        <authorList>
            <person name="Lanie J.A."/>
            <person name="Ng W.-L."/>
            <person name="Kazmierczak K.M."/>
            <person name="Andrzejewski T.M."/>
            <person name="Davidsen T.M."/>
            <person name="Wayne K.J."/>
            <person name="Tettelin H."/>
            <person name="Glass J.I."/>
            <person name="Rusch D."/>
            <person name="Podicherti R."/>
            <person name="Tsui H.-C.T."/>
            <person name="Winkler M.E."/>
        </authorList>
    </citation>
    <scope>NUCLEOTIDE SEQUENCE</scope>
</reference>
<dbReference type="Pfam" id="PF04333">
    <property type="entry name" value="MlaA"/>
    <property type="match status" value="1"/>
</dbReference>
<dbReference type="EMBL" id="UINC01182581">
    <property type="protein sequence ID" value="SVD92875.1"/>
    <property type="molecule type" value="Genomic_DNA"/>
</dbReference>
<accession>A0A382ZCP9</accession>
<organism evidence="1">
    <name type="scientific">marine metagenome</name>
    <dbReference type="NCBI Taxonomy" id="408172"/>
    <lineage>
        <taxon>unclassified sequences</taxon>
        <taxon>metagenomes</taxon>
        <taxon>ecological metagenomes</taxon>
    </lineage>
</organism>
<dbReference type="AlphaFoldDB" id="A0A382ZCP9"/>
<name>A0A382ZCP9_9ZZZZ</name>